<keyword evidence="9" id="KW-1185">Reference proteome</keyword>
<dbReference type="GO" id="GO:0034045">
    <property type="term" value="C:phagophore assembly site membrane"/>
    <property type="evidence" value="ECO:0007669"/>
    <property type="project" value="TreeGrafter"/>
</dbReference>
<dbReference type="Pfam" id="PF12063">
    <property type="entry name" value="ATG1-like_MIT1"/>
    <property type="match status" value="1"/>
</dbReference>
<dbReference type="PANTHER" id="PTHR24348">
    <property type="entry name" value="SERINE/THREONINE-PROTEIN KINASE UNC-51-RELATED"/>
    <property type="match status" value="1"/>
</dbReference>
<name>A0A6P8IRW8_ACTTE</name>
<feature type="region of interest" description="Disordered" evidence="7">
    <location>
        <begin position="330"/>
        <end position="379"/>
    </location>
</feature>
<dbReference type="Pfam" id="PF21127">
    <property type="entry name" value="ATG1-like_MIT2"/>
    <property type="match status" value="1"/>
</dbReference>
<dbReference type="InterPro" id="IPR045269">
    <property type="entry name" value="Atg1-like"/>
</dbReference>
<feature type="domain" description="Protein kinase" evidence="8">
    <location>
        <begin position="10"/>
        <end position="272"/>
    </location>
</feature>
<evidence type="ECO:0000256" key="3">
    <source>
        <dbReference type="ARBA" id="ARBA00022741"/>
    </source>
</evidence>
<feature type="region of interest" description="Disordered" evidence="7">
    <location>
        <begin position="283"/>
        <end position="311"/>
    </location>
</feature>
<evidence type="ECO:0000313" key="10">
    <source>
        <dbReference type="RefSeq" id="XP_031569627.1"/>
    </source>
</evidence>
<evidence type="ECO:0000256" key="1">
    <source>
        <dbReference type="ARBA" id="ARBA00012513"/>
    </source>
</evidence>
<dbReference type="RefSeq" id="XP_031569627.1">
    <property type="nucleotide sequence ID" value="XM_031713767.1"/>
</dbReference>
<feature type="compositionally biased region" description="Polar residues" evidence="7">
    <location>
        <begin position="295"/>
        <end position="309"/>
    </location>
</feature>
<reference evidence="10" key="1">
    <citation type="submission" date="2025-08" db="UniProtKB">
        <authorList>
            <consortium name="RefSeq"/>
        </authorList>
    </citation>
    <scope>IDENTIFICATION</scope>
    <source>
        <tissue evidence="10">Tentacle</tissue>
    </source>
</reference>
<dbReference type="GO" id="GO:0034727">
    <property type="term" value="P:piecemeal microautophagy of the nucleus"/>
    <property type="evidence" value="ECO:0007669"/>
    <property type="project" value="TreeGrafter"/>
</dbReference>
<dbReference type="InterPro" id="IPR048941">
    <property type="entry name" value="ATG1-like_MIT2"/>
</dbReference>
<dbReference type="FunFam" id="1.10.510.10:FF:000493">
    <property type="entry name" value="serine/threonine-protein kinase unc-51 isoform X2"/>
    <property type="match status" value="1"/>
</dbReference>
<dbReference type="GO" id="GO:0010506">
    <property type="term" value="P:regulation of autophagy"/>
    <property type="evidence" value="ECO:0007669"/>
    <property type="project" value="InterPro"/>
</dbReference>
<dbReference type="InterPro" id="IPR017441">
    <property type="entry name" value="Protein_kinase_ATP_BS"/>
</dbReference>
<dbReference type="GO" id="GO:0000045">
    <property type="term" value="P:autophagosome assembly"/>
    <property type="evidence" value="ECO:0007669"/>
    <property type="project" value="TreeGrafter"/>
</dbReference>
<evidence type="ECO:0000256" key="5">
    <source>
        <dbReference type="ARBA" id="ARBA00022840"/>
    </source>
</evidence>
<keyword evidence="3 6" id="KW-0547">Nucleotide-binding</keyword>
<accession>A0A6P8IRW8</accession>
<dbReference type="CDD" id="cd14120">
    <property type="entry name" value="STKc_ULK1_2-like"/>
    <property type="match status" value="1"/>
</dbReference>
<feature type="compositionally biased region" description="Polar residues" evidence="7">
    <location>
        <begin position="503"/>
        <end position="523"/>
    </location>
</feature>
<dbReference type="InterPro" id="IPR000719">
    <property type="entry name" value="Prot_kinase_dom"/>
</dbReference>
<dbReference type="GO" id="GO:0004674">
    <property type="term" value="F:protein serine/threonine kinase activity"/>
    <property type="evidence" value="ECO:0007669"/>
    <property type="project" value="UniProtKB-EC"/>
</dbReference>
<dbReference type="InterPro" id="IPR022708">
    <property type="entry name" value="Atg1-like_tMIT"/>
</dbReference>
<dbReference type="GeneID" id="116304106"/>
<proteinExistence type="predicted"/>
<keyword evidence="2" id="KW-0808">Transferase</keyword>
<dbReference type="Gene3D" id="1.10.510.10">
    <property type="entry name" value="Transferase(Phosphotransferase) domain 1"/>
    <property type="match status" value="1"/>
</dbReference>
<dbReference type="GO" id="GO:0061709">
    <property type="term" value="P:reticulophagy"/>
    <property type="evidence" value="ECO:0007669"/>
    <property type="project" value="TreeGrafter"/>
</dbReference>
<dbReference type="InParanoid" id="A0A6P8IRW8"/>
<feature type="region of interest" description="Disordered" evidence="7">
    <location>
        <begin position="414"/>
        <end position="544"/>
    </location>
</feature>
<protein>
    <recommendedName>
        <fullName evidence="1">non-specific serine/threonine protein kinase</fullName>
        <ecNumber evidence="1">2.7.11.1</ecNumber>
    </recommendedName>
</protein>
<feature type="compositionally biased region" description="Basic and acidic residues" evidence="7">
    <location>
        <begin position="749"/>
        <end position="759"/>
    </location>
</feature>
<dbReference type="InterPro" id="IPR011009">
    <property type="entry name" value="Kinase-like_dom_sf"/>
</dbReference>
<evidence type="ECO:0000256" key="6">
    <source>
        <dbReference type="PROSITE-ProRule" id="PRU10141"/>
    </source>
</evidence>
<evidence type="ECO:0000256" key="4">
    <source>
        <dbReference type="ARBA" id="ARBA00022777"/>
    </source>
</evidence>
<dbReference type="PANTHER" id="PTHR24348:SF22">
    <property type="entry name" value="NON-SPECIFIC SERINE_THREONINE PROTEIN KINASE"/>
    <property type="match status" value="1"/>
</dbReference>
<feature type="compositionally biased region" description="Polar residues" evidence="7">
    <location>
        <begin position="333"/>
        <end position="348"/>
    </location>
</feature>
<dbReference type="EC" id="2.7.11.1" evidence="1"/>
<gene>
    <name evidence="10" type="primary">LOC116304106</name>
</gene>
<keyword evidence="5 6" id="KW-0067">ATP-binding</keyword>
<sequence>MTEVVGDFCYNKKDLIGHGAFAVVFKGHHTKKEDFVVAIKVISKKNLSKTQNLLAKEIKILKELHHENVVALYDCQERPNNVYLVMEYCNGGDLADYLQAKGTLSEDTIRIFLKQIASAMGTLQSKGIMHRDLKPQNLLLSYTGTSNPSPSDIKIKIADFGFARFLPGEMMAATLCGSPMYMAPEVIMSKAYDAKADLWSLGTIVYQCLTGKAPFTANSPQALKKFYEKNKGICPNIPAGTSSHIKDLLTGLLKRNPKDRMDFGEFFSHPFLTGRIVQRSSTPVAVPSRHRHHSGCSQGTRSSGSNSPSYGAEALGDIRVDLLHRMTPPYDITGTSPQDPHPVSQGSLEHSPVNAYCNRGQRSSGTLMPSPPRLTQADDDVEPEDFVIVPNNLDSDGTPRAKVTWDLYFPHECQSSPPRNTDAKLFNPVSPQQMSPRSPPRRATFMVGSSSPNSPPTRPRAHSASNQPSTSQGSPRGMPQQSSVPISRRVRTNSSPGPRPNVSPCSQSSTPVPVPRKSSSPGSPTEALPYKPTQETGRKIFLPSKGSVPVVSRTLPSPSYLKGAQSPTDTVAPSLVTAVAKTFTDNSKVGFHKLANLNAVPQITADTVSMEPLGRPPPGTIRRALSNIEGSRNPSSSSPLLSALARQTNPGLVTLETLSEGTEARPILKVHSSPAILATAMGLHRNRSFGLLNTGQLQLGLSTSQSPRRHSSGAPLSPQGGNEPTLPTSSTPSHLPPIPGSPTKSLHTSHVEEEAELKPLRGLFTAGSSPPSAAMKAGGIIPFHSLPKYTGQEAVSNDIPALVMPDKGTKVTRGFSQSSSSTSHVVEPCSPEMEGTIALVAPDLPEDTLLETEHTDGVRKLSFALSLVDAILVVIRARGAPLTTLADSIAIRMNESVLTDQIGSISEECRTTEQLVLYLKALRISSLALRFAQEELQEHRLKPSNAVKNVVNDLNNRYRQCLDRTARIKSFLQSKSMTTDKIITANADKLMYTYAMELCQNAALDELFGNPKECREKYETAQLLLQGLEEDVKKDTDLVLLQKYKTNVDRRLTQLARRKTSVNVR</sequence>
<dbReference type="Pfam" id="PF00069">
    <property type="entry name" value="Pkinase"/>
    <property type="match status" value="1"/>
</dbReference>
<dbReference type="Gene3D" id="3.30.200.20">
    <property type="entry name" value="Phosphorylase Kinase, domain 1"/>
    <property type="match status" value="1"/>
</dbReference>
<organism evidence="9 10">
    <name type="scientific">Actinia tenebrosa</name>
    <name type="common">Australian red waratah sea anemone</name>
    <dbReference type="NCBI Taxonomy" id="6105"/>
    <lineage>
        <taxon>Eukaryota</taxon>
        <taxon>Metazoa</taxon>
        <taxon>Cnidaria</taxon>
        <taxon>Anthozoa</taxon>
        <taxon>Hexacorallia</taxon>
        <taxon>Actiniaria</taxon>
        <taxon>Actiniidae</taxon>
        <taxon>Actinia</taxon>
    </lineage>
</organism>
<dbReference type="GO" id="GO:0005776">
    <property type="term" value="C:autophagosome"/>
    <property type="evidence" value="ECO:0007669"/>
    <property type="project" value="TreeGrafter"/>
</dbReference>
<feature type="binding site" evidence="6">
    <location>
        <position position="40"/>
    </location>
    <ligand>
        <name>ATP</name>
        <dbReference type="ChEBI" id="CHEBI:30616"/>
    </ligand>
</feature>
<dbReference type="OrthoDB" id="346907at2759"/>
<dbReference type="GO" id="GO:0042594">
    <property type="term" value="P:response to starvation"/>
    <property type="evidence" value="ECO:0007669"/>
    <property type="project" value="TreeGrafter"/>
</dbReference>
<dbReference type="InterPro" id="IPR008271">
    <property type="entry name" value="Ser/Thr_kinase_AS"/>
</dbReference>
<dbReference type="KEGG" id="aten:116304106"/>
<evidence type="ECO:0000313" key="9">
    <source>
        <dbReference type="Proteomes" id="UP000515163"/>
    </source>
</evidence>
<feature type="compositionally biased region" description="Low complexity" evidence="7">
    <location>
        <begin position="724"/>
        <end position="733"/>
    </location>
</feature>
<feature type="region of interest" description="Disordered" evidence="7">
    <location>
        <begin position="701"/>
        <end position="771"/>
    </location>
</feature>
<evidence type="ECO:0000259" key="8">
    <source>
        <dbReference type="PROSITE" id="PS50011"/>
    </source>
</evidence>
<dbReference type="SUPFAM" id="SSF56112">
    <property type="entry name" value="Protein kinase-like (PK-like)"/>
    <property type="match status" value="1"/>
</dbReference>
<dbReference type="PROSITE" id="PS00107">
    <property type="entry name" value="PROTEIN_KINASE_ATP"/>
    <property type="match status" value="1"/>
</dbReference>
<dbReference type="PROSITE" id="PS50011">
    <property type="entry name" value="PROTEIN_KINASE_DOM"/>
    <property type="match status" value="1"/>
</dbReference>
<keyword evidence="4" id="KW-0418">Kinase</keyword>
<feature type="compositionally biased region" description="Polar residues" evidence="7">
    <location>
        <begin position="463"/>
        <end position="485"/>
    </location>
</feature>
<dbReference type="GO" id="GO:0005829">
    <property type="term" value="C:cytosol"/>
    <property type="evidence" value="ECO:0007669"/>
    <property type="project" value="TreeGrafter"/>
</dbReference>
<dbReference type="AlphaFoldDB" id="A0A6P8IRW8"/>
<dbReference type="SMART" id="SM00220">
    <property type="entry name" value="S_TKc"/>
    <property type="match status" value="1"/>
</dbReference>
<dbReference type="PROSITE" id="PS00108">
    <property type="entry name" value="PROTEIN_KINASE_ST"/>
    <property type="match status" value="1"/>
</dbReference>
<dbReference type="Proteomes" id="UP000515163">
    <property type="component" value="Unplaced"/>
</dbReference>
<dbReference type="GO" id="GO:0005524">
    <property type="term" value="F:ATP binding"/>
    <property type="evidence" value="ECO:0007669"/>
    <property type="project" value="UniProtKB-UniRule"/>
</dbReference>
<dbReference type="GO" id="GO:0000422">
    <property type="term" value="P:autophagy of mitochondrion"/>
    <property type="evidence" value="ECO:0007669"/>
    <property type="project" value="TreeGrafter"/>
</dbReference>
<dbReference type="FunCoup" id="A0A6P8IRW8">
    <property type="interactions" value="1973"/>
</dbReference>
<dbReference type="FunFam" id="3.30.200.20:FF:000149">
    <property type="entry name" value="serine/threonine-protein kinase unc-51 isoform X1"/>
    <property type="match status" value="1"/>
</dbReference>
<evidence type="ECO:0000256" key="7">
    <source>
        <dbReference type="SAM" id="MobiDB-lite"/>
    </source>
</evidence>
<evidence type="ECO:0000256" key="2">
    <source>
        <dbReference type="ARBA" id="ARBA00022679"/>
    </source>
</evidence>